<dbReference type="InterPro" id="IPR011009">
    <property type="entry name" value="Kinase-like_dom_sf"/>
</dbReference>
<name>A0A6A5WHV5_9PLEO</name>
<dbReference type="SUPFAM" id="SSF56112">
    <property type="entry name" value="Protein kinase-like (PK-like)"/>
    <property type="match status" value="1"/>
</dbReference>
<gene>
    <name evidence="1" type="ORF">P154DRAFT_598462</name>
</gene>
<organism evidence="1 2">
    <name type="scientific">Amniculicola lignicola CBS 123094</name>
    <dbReference type="NCBI Taxonomy" id="1392246"/>
    <lineage>
        <taxon>Eukaryota</taxon>
        <taxon>Fungi</taxon>
        <taxon>Dikarya</taxon>
        <taxon>Ascomycota</taxon>
        <taxon>Pezizomycotina</taxon>
        <taxon>Dothideomycetes</taxon>
        <taxon>Pleosporomycetidae</taxon>
        <taxon>Pleosporales</taxon>
        <taxon>Amniculicolaceae</taxon>
        <taxon>Amniculicola</taxon>
    </lineage>
</organism>
<accession>A0A6A5WHV5</accession>
<dbReference type="Proteomes" id="UP000799779">
    <property type="component" value="Unassembled WGS sequence"/>
</dbReference>
<reference evidence="1" key="1">
    <citation type="journal article" date="2020" name="Stud. Mycol.">
        <title>101 Dothideomycetes genomes: a test case for predicting lifestyles and emergence of pathogens.</title>
        <authorList>
            <person name="Haridas S."/>
            <person name="Albert R."/>
            <person name="Binder M."/>
            <person name="Bloem J."/>
            <person name="Labutti K."/>
            <person name="Salamov A."/>
            <person name="Andreopoulos B."/>
            <person name="Baker S."/>
            <person name="Barry K."/>
            <person name="Bills G."/>
            <person name="Bluhm B."/>
            <person name="Cannon C."/>
            <person name="Castanera R."/>
            <person name="Culley D."/>
            <person name="Daum C."/>
            <person name="Ezra D."/>
            <person name="Gonzalez J."/>
            <person name="Henrissat B."/>
            <person name="Kuo A."/>
            <person name="Liang C."/>
            <person name="Lipzen A."/>
            <person name="Lutzoni F."/>
            <person name="Magnuson J."/>
            <person name="Mondo S."/>
            <person name="Nolan M."/>
            <person name="Ohm R."/>
            <person name="Pangilinan J."/>
            <person name="Park H.-J."/>
            <person name="Ramirez L."/>
            <person name="Alfaro M."/>
            <person name="Sun H."/>
            <person name="Tritt A."/>
            <person name="Yoshinaga Y."/>
            <person name="Zwiers L.-H."/>
            <person name="Turgeon B."/>
            <person name="Goodwin S."/>
            <person name="Spatafora J."/>
            <person name="Crous P."/>
            <person name="Grigoriev I."/>
        </authorList>
    </citation>
    <scope>NUCLEOTIDE SEQUENCE</scope>
    <source>
        <strain evidence="1">CBS 123094</strain>
    </source>
</reference>
<dbReference type="PANTHER" id="PTHR21310:SF37">
    <property type="entry name" value="AMINOGLYCOSIDE PHOSPHOTRANSFERASE DOMAIN-CONTAINING PROTEIN"/>
    <property type="match status" value="1"/>
</dbReference>
<dbReference type="EMBL" id="ML977588">
    <property type="protein sequence ID" value="KAF2000504.1"/>
    <property type="molecule type" value="Genomic_DNA"/>
</dbReference>
<dbReference type="InterPro" id="IPR051678">
    <property type="entry name" value="AGP_Transferase"/>
</dbReference>
<evidence type="ECO:0000313" key="2">
    <source>
        <dbReference type="Proteomes" id="UP000799779"/>
    </source>
</evidence>
<dbReference type="PANTHER" id="PTHR21310">
    <property type="entry name" value="AMINOGLYCOSIDE PHOSPHOTRANSFERASE-RELATED-RELATED"/>
    <property type="match status" value="1"/>
</dbReference>
<sequence>MEWDERAELAHDTLCDKCWISSFRSGHPSEIIEDHCGSFNWSCCVRFRDGVEWLVQFAVPGRVMDGDKKLRREVAVMCLVREKTKILVPKSLGHLWREGPTEWILRSDISEQDLCTVYRQITGFYLKLSKLEFPNVGSLSIRDDQSIYLDLGPLTLKMQEIEAHGGVKVGGNCLKTFPSAIGYFDYVTRQDMEQLYEQPSSVDNVDDAWAKYQLRHQINAIIPRFVAEEYNYTSFRLIYDDFCYRNMIVNNTRELKIIVVIDWEWAYAALYHIFYSAPRWLLIKNLIFWAAPNGPEFYRYNACLEIFLNKLEQEESKRNRKSMSDGKFWFHELIYNCFTPANNSAWKAIYDIYPNADKLAPISEPELNKFVGKKMKQLVAYRAEWGVIKAKIDRKKAE</sequence>
<keyword evidence="2" id="KW-1185">Reference proteome</keyword>
<proteinExistence type="predicted"/>
<evidence type="ECO:0008006" key="3">
    <source>
        <dbReference type="Google" id="ProtNLM"/>
    </source>
</evidence>
<evidence type="ECO:0000313" key="1">
    <source>
        <dbReference type="EMBL" id="KAF2000504.1"/>
    </source>
</evidence>
<dbReference type="OrthoDB" id="5412996at2759"/>
<dbReference type="AlphaFoldDB" id="A0A6A5WHV5"/>
<protein>
    <recommendedName>
        <fullName evidence="3">Aminoglycoside phosphotransferase domain-containing protein</fullName>
    </recommendedName>
</protein>